<feature type="domain" description="SAM-like" evidence="2">
    <location>
        <begin position="904"/>
        <end position="988"/>
    </location>
</feature>
<dbReference type="OrthoDB" id="3647246at2759"/>
<dbReference type="InterPro" id="IPR055528">
    <property type="entry name" value="DUF7102"/>
</dbReference>
<dbReference type="VEuPathDB" id="FungiDB:I7I52_08821"/>
<evidence type="ECO:0000313" key="3">
    <source>
        <dbReference type="EMBL" id="KAG5298755.1"/>
    </source>
</evidence>
<dbReference type="InterPro" id="IPR057559">
    <property type="entry name" value="SAM_6"/>
</dbReference>
<evidence type="ECO:0000259" key="2">
    <source>
        <dbReference type="Pfam" id="PF23395"/>
    </source>
</evidence>
<gene>
    <name evidence="3" type="ORF">I7I52_08821</name>
</gene>
<sequence>MSSPLEPSVLEYARFHNIATSSVQDPVLLVPPVIEDINLSLRDTPNFPSIDLETIQSEIRTGTREKVDASWASARMLSSIAKSFLDETSMGNHPGEGGCPSNFGQVRDMKLEAPLLRTDHEIDMRMFRQRISLDFIEIDVPLEQLDDENDESLKFPSNFWSQPMQLWDVAQAERLSCVKDGLMLMQEIKSQVAAPGKRDVDDWLSEGITFCRKRKDIDPQTPILLPRDPAPGPFEPPSPCLEMEILSDAETPPMVEFQNAQDIEDTLMTNCEQIVADFLTTNSQAERPGLLADGFNETSQDFEDLTSLPIVQNITQDLKIETPITPPISTKKRAAESNEDILNAMARTSVFSEIASHDAVDIESISIPEDDLEEVVSAAKRKAEDELNSDRIRSINPTIRCNVPCLRSPIKSPTWPVIAGQSKTELKRLCRSFISEIKQKDLAGIRYAMGEDNKKDLKWQPFSLEVRRLEVKENLDPEDAVGEFLRGIGRRLDGSENEEQMSTPVYPYDFRLSTLEDNEELMPRELYEKVGFVSSLQGKARAHYGDDKAKGGGSGYSHTEQKFKGIDNKTGSLKATDIGLNVKFAEATLVGSGLSSLFSPLDSLSNFMEVRGCRPTDSHSDSFPHIAYPAPHHSTVLAQDNPRPKTGTQVPQQITLQNVKPILVPLVDPPNTARPQDPLTFVLTSSLLRTHRSVIHSLESLSPACNLIFRDYGSLPKRYASGTWAESFHQHRLMPRTQEHQDGPQNIEIQEADISLSPTAGVLLTTTQEITQKYLPGHQPNGQGIAQELNYPVRRRISEICLLYEEVYVFICNPIVTLNKDRLTRPYVEMEMNDRTVEAIESLKTFCESLNHFSTINAFPVVNDASIITDWLVSLASKHYTMTPWSASNIVHELRKPAKIRFPEDTSLSENFLRQCGLNSFAAQMVLLHPCNDGDDDNGLHYSGSHSIQSTKNPKDALFRFVSMNPFERKHIFIPLLGQRVFERMERKLAVEVI</sequence>
<comment type="caution">
    <text evidence="3">The sequence shown here is derived from an EMBL/GenBank/DDBJ whole genome shotgun (WGS) entry which is preliminary data.</text>
</comment>
<evidence type="ECO:0000313" key="4">
    <source>
        <dbReference type="Proteomes" id="UP000670092"/>
    </source>
</evidence>
<dbReference type="EMBL" id="JAEVHI010000002">
    <property type="protein sequence ID" value="KAG5298755.1"/>
    <property type="molecule type" value="Genomic_DNA"/>
</dbReference>
<reference evidence="3 4" key="1">
    <citation type="submission" date="2021-01" db="EMBL/GenBank/DDBJ databases">
        <title>Chromosome-level genome assembly of a human fungal pathogen reveals clustering of transcriptionally co-regulated genes.</title>
        <authorList>
            <person name="Voorhies M."/>
            <person name="Cohen S."/>
            <person name="Shea T.P."/>
            <person name="Petrus S."/>
            <person name="Munoz J.F."/>
            <person name="Poplawski S."/>
            <person name="Goldman W.E."/>
            <person name="Michael T."/>
            <person name="Cuomo C.A."/>
            <person name="Sil A."/>
            <person name="Beyhan S."/>
        </authorList>
    </citation>
    <scope>NUCLEOTIDE SEQUENCE [LARGE SCALE GENOMIC DNA]</scope>
    <source>
        <strain evidence="3 4">G184AR</strain>
    </source>
</reference>
<protein>
    <submittedName>
        <fullName evidence="3">Uncharacterized protein</fullName>
    </submittedName>
</protein>
<dbReference type="Proteomes" id="UP000670092">
    <property type="component" value="Unassembled WGS sequence"/>
</dbReference>
<dbReference type="Pfam" id="PF23394">
    <property type="entry name" value="DUF7102"/>
    <property type="match status" value="1"/>
</dbReference>
<organism evidence="3 4">
    <name type="scientific">Ajellomyces capsulatus</name>
    <name type="common">Darling's disease fungus</name>
    <name type="synonym">Histoplasma capsulatum</name>
    <dbReference type="NCBI Taxonomy" id="5037"/>
    <lineage>
        <taxon>Eukaryota</taxon>
        <taxon>Fungi</taxon>
        <taxon>Dikarya</taxon>
        <taxon>Ascomycota</taxon>
        <taxon>Pezizomycotina</taxon>
        <taxon>Eurotiomycetes</taxon>
        <taxon>Eurotiomycetidae</taxon>
        <taxon>Onygenales</taxon>
        <taxon>Ajellomycetaceae</taxon>
        <taxon>Histoplasma</taxon>
    </lineage>
</organism>
<evidence type="ECO:0000259" key="1">
    <source>
        <dbReference type="Pfam" id="PF23394"/>
    </source>
</evidence>
<feature type="domain" description="DUF7102" evidence="1">
    <location>
        <begin position="680"/>
        <end position="883"/>
    </location>
</feature>
<dbReference type="AlphaFoldDB" id="A0A8H7Z019"/>
<name>A0A8H7Z019_AJECA</name>
<proteinExistence type="predicted"/>
<dbReference type="Pfam" id="PF23395">
    <property type="entry name" value="SAM_6"/>
    <property type="match status" value="1"/>
</dbReference>
<accession>A0A8H7Z019</accession>